<dbReference type="HOGENOM" id="CLU_100649_1_0_1"/>
<sequence length="202" mass="22958">MSSSVYLRSSLDEHMSRLYPNDWQPTPQEQIRAGLYARGATDATLLLHLEKFNQRWDAIFGQYPDGKLPTLGEKPELDDPEVLYCRIPDSVLAIRIWSGGMEQYGQYCFDFFDVVQRIPVNTPDGHVITFSAPYQTPTKLVSWEAANMDKFPAGTEKYSTLEGSRLVLTRPGKIPYHFQIPRRPSAYHNGVAFVQPQAGVPY</sequence>
<dbReference type="InParanoid" id="A0A0C3E1A7"/>
<organism evidence="1 2">
    <name type="scientific">Scleroderma citrinum Foug A</name>
    <dbReference type="NCBI Taxonomy" id="1036808"/>
    <lineage>
        <taxon>Eukaryota</taxon>
        <taxon>Fungi</taxon>
        <taxon>Dikarya</taxon>
        <taxon>Basidiomycota</taxon>
        <taxon>Agaricomycotina</taxon>
        <taxon>Agaricomycetes</taxon>
        <taxon>Agaricomycetidae</taxon>
        <taxon>Boletales</taxon>
        <taxon>Sclerodermatineae</taxon>
        <taxon>Sclerodermataceae</taxon>
        <taxon>Scleroderma</taxon>
    </lineage>
</organism>
<dbReference type="EMBL" id="KN822043">
    <property type="protein sequence ID" value="KIM62299.1"/>
    <property type="molecule type" value="Genomic_DNA"/>
</dbReference>
<keyword evidence="2" id="KW-1185">Reference proteome</keyword>
<accession>A0A0C3E1A7</accession>
<evidence type="ECO:0000313" key="1">
    <source>
        <dbReference type="EMBL" id="KIM62299.1"/>
    </source>
</evidence>
<reference evidence="1 2" key="1">
    <citation type="submission" date="2014-04" db="EMBL/GenBank/DDBJ databases">
        <authorList>
            <consortium name="DOE Joint Genome Institute"/>
            <person name="Kuo A."/>
            <person name="Kohler A."/>
            <person name="Nagy L.G."/>
            <person name="Floudas D."/>
            <person name="Copeland A."/>
            <person name="Barry K.W."/>
            <person name="Cichocki N."/>
            <person name="Veneault-Fourrey C."/>
            <person name="LaButti K."/>
            <person name="Lindquist E.A."/>
            <person name="Lipzen A."/>
            <person name="Lundell T."/>
            <person name="Morin E."/>
            <person name="Murat C."/>
            <person name="Sun H."/>
            <person name="Tunlid A."/>
            <person name="Henrissat B."/>
            <person name="Grigoriev I.V."/>
            <person name="Hibbett D.S."/>
            <person name="Martin F."/>
            <person name="Nordberg H.P."/>
            <person name="Cantor M.N."/>
            <person name="Hua S.X."/>
        </authorList>
    </citation>
    <scope>NUCLEOTIDE SEQUENCE [LARGE SCALE GENOMIC DNA]</scope>
    <source>
        <strain evidence="1 2">Foug A</strain>
    </source>
</reference>
<evidence type="ECO:0000313" key="2">
    <source>
        <dbReference type="Proteomes" id="UP000053989"/>
    </source>
</evidence>
<name>A0A0C3E1A7_9AGAM</name>
<gene>
    <name evidence="1" type="ORF">SCLCIDRAFT_1215161</name>
</gene>
<reference evidence="2" key="2">
    <citation type="submission" date="2015-01" db="EMBL/GenBank/DDBJ databases">
        <title>Evolutionary Origins and Diversification of the Mycorrhizal Mutualists.</title>
        <authorList>
            <consortium name="DOE Joint Genome Institute"/>
            <consortium name="Mycorrhizal Genomics Consortium"/>
            <person name="Kohler A."/>
            <person name="Kuo A."/>
            <person name="Nagy L.G."/>
            <person name="Floudas D."/>
            <person name="Copeland A."/>
            <person name="Barry K.W."/>
            <person name="Cichocki N."/>
            <person name="Veneault-Fourrey C."/>
            <person name="LaButti K."/>
            <person name="Lindquist E.A."/>
            <person name="Lipzen A."/>
            <person name="Lundell T."/>
            <person name="Morin E."/>
            <person name="Murat C."/>
            <person name="Riley R."/>
            <person name="Ohm R."/>
            <person name="Sun H."/>
            <person name="Tunlid A."/>
            <person name="Henrissat B."/>
            <person name="Grigoriev I.V."/>
            <person name="Hibbett D.S."/>
            <person name="Martin F."/>
        </authorList>
    </citation>
    <scope>NUCLEOTIDE SEQUENCE [LARGE SCALE GENOMIC DNA]</scope>
    <source>
        <strain evidence="2">Foug A</strain>
    </source>
</reference>
<dbReference type="Proteomes" id="UP000053989">
    <property type="component" value="Unassembled WGS sequence"/>
</dbReference>
<dbReference type="OrthoDB" id="2628807at2759"/>
<dbReference type="AlphaFoldDB" id="A0A0C3E1A7"/>
<protein>
    <submittedName>
        <fullName evidence="1">Uncharacterized protein</fullName>
    </submittedName>
</protein>
<proteinExistence type="predicted"/>